<keyword evidence="1" id="KW-1185">Reference proteome</keyword>
<name>A0A1I7UGH7_9PELO</name>
<dbReference type="Proteomes" id="UP000095282">
    <property type="component" value="Unplaced"/>
</dbReference>
<evidence type="ECO:0000313" key="1">
    <source>
        <dbReference type="Proteomes" id="UP000095282"/>
    </source>
</evidence>
<evidence type="ECO:0000313" key="2">
    <source>
        <dbReference type="WBParaSite" id="Csp11.Scaffold629.g9091.t1"/>
    </source>
</evidence>
<dbReference type="eggNOG" id="ENOG502TJE4">
    <property type="taxonomic scope" value="Eukaryota"/>
</dbReference>
<protein>
    <submittedName>
        <fullName evidence="2">F-box domain-containing protein</fullName>
    </submittedName>
</protein>
<dbReference type="WBParaSite" id="Csp11.Scaffold629.g9091.t1">
    <property type="protein sequence ID" value="Csp11.Scaffold629.g9091.t1"/>
    <property type="gene ID" value="Csp11.Scaffold629.g9091"/>
</dbReference>
<dbReference type="AlphaFoldDB" id="A0A1I7UGH7"/>
<reference evidence="2" key="1">
    <citation type="submission" date="2016-11" db="UniProtKB">
        <authorList>
            <consortium name="WormBaseParasite"/>
        </authorList>
    </citation>
    <scope>IDENTIFICATION</scope>
</reference>
<dbReference type="PANTHER" id="PTHR31379:SF1">
    <property type="entry name" value="F-BOX C PROTEIN-RELATED"/>
    <property type="match status" value="1"/>
</dbReference>
<dbReference type="PANTHER" id="PTHR31379">
    <property type="entry name" value="F-BOX C PROTEIN-RELATED-RELATED"/>
    <property type="match status" value="1"/>
</dbReference>
<accession>A0A1I7UGH7</accession>
<dbReference type="InterPro" id="IPR021942">
    <property type="entry name" value="DUF3557"/>
</dbReference>
<proteinExistence type="predicted"/>
<dbReference type="Pfam" id="PF12078">
    <property type="entry name" value="DUF3557"/>
    <property type="match status" value="1"/>
</dbReference>
<organism evidence="1 2">
    <name type="scientific">Caenorhabditis tropicalis</name>
    <dbReference type="NCBI Taxonomy" id="1561998"/>
    <lineage>
        <taxon>Eukaryota</taxon>
        <taxon>Metazoa</taxon>
        <taxon>Ecdysozoa</taxon>
        <taxon>Nematoda</taxon>
        <taxon>Chromadorea</taxon>
        <taxon>Rhabditida</taxon>
        <taxon>Rhabditina</taxon>
        <taxon>Rhabditomorpha</taxon>
        <taxon>Rhabditoidea</taxon>
        <taxon>Rhabditidae</taxon>
        <taxon>Peloderinae</taxon>
        <taxon>Caenorhabditis</taxon>
    </lineage>
</organism>
<sequence>MSKELRYPSLRAVIQYLEPNKRLELSRRCPSLFHVEKAVPLCLNYLYLGPRAVCINNTMYSVSVIRQYPPGIKPLKQFKKKMSKCGIAIWINTVTQTALHSRRSYLEIYVLMTINIEKGLGKTMMRKRMKQREEEKDLIRSSLFLLELRKSDTLPPFTMYLKYDRSGSTTEYLDYNKKQYEACKYLFTRIFGGRKQPICVANLKIASVGGVLRLPVMKIRVRNLTMGTNVESRMNSLKDILVEDSKIWGIGIYHGSNIIDSYQLPLVKSVLGLLIYNISLTGDKFEAVLNDQHKYLKVFDGRITVDEYMLLIEKMNSDKRAVGTEYKFGVHSKSIVKALLNRIKELEKVTVHKKADRGCPRFPFSYSMPIGPRSQLVVFCKHATYPKIEPWCLYICVERL</sequence>